<dbReference type="Proteomes" id="UP000184130">
    <property type="component" value="Unassembled WGS sequence"/>
</dbReference>
<evidence type="ECO:0000313" key="4">
    <source>
        <dbReference type="Proteomes" id="UP000184130"/>
    </source>
</evidence>
<feature type="transmembrane region" description="Helical" evidence="2">
    <location>
        <begin position="48"/>
        <end position="68"/>
    </location>
</feature>
<reference evidence="3 4" key="1">
    <citation type="submission" date="2016-11" db="EMBL/GenBank/DDBJ databases">
        <authorList>
            <person name="Jaros S."/>
            <person name="Januszkiewicz K."/>
            <person name="Wedrychowicz H."/>
        </authorList>
    </citation>
    <scope>NUCLEOTIDE SEQUENCE [LARGE SCALE GENOMIC DNA]</scope>
    <source>
        <strain evidence="3 4">KHT3</strain>
    </source>
</reference>
<dbReference type="SUPFAM" id="SSF56925">
    <property type="entry name" value="OMPA-like"/>
    <property type="match status" value="1"/>
</dbReference>
<keyword evidence="2" id="KW-0472">Membrane</keyword>
<protein>
    <recommendedName>
        <fullName evidence="5">Outer membrane protein beta-barrel domain-containing protein</fullName>
    </recommendedName>
</protein>
<dbReference type="InterPro" id="IPR011250">
    <property type="entry name" value="OMP/PagP_B-barrel"/>
</dbReference>
<name>A0A1M6US73_XYLRU</name>
<accession>A0A1M6US73</accession>
<proteinExistence type="predicted"/>
<evidence type="ECO:0000313" key="3">
    <source>
        <dbReference type="EMBL" id="SHK71961.1"/>
    </source>
</evidence>
<feature type="compositionally biased region" description="Basic and acidic residues" evidence="1">
    <location>
        <begin position="147"/>
        <end position="157"/>
    </location>
</feature>
<gene>
    <name evidence="3" type="ORF">SAMN05216463_11086</name>
</gene>
<evidence type="ECO:0008006" key="5">
    <source>
        <dbReference type="Google" id="ProtNLM"/>
    </source>
</evidence>
<feature type="region of interest" description="Disordered" evidence="1">
    <location>
        <begin position="131"/>
        <end position="170"/>
    </location>
</feature>
<keyword evidence="2" id="KW-0812">Transmembrane</keyword>
<dbReference type="AlphaFoldDB" id="A0A1M6US73"/>
<feature type="compositionally biased region" description="Polar residues" evidence="1">
    <location>
        <begin position="158"/>
        <end position="170"/>
    </location>
</feature>
<evidence type="ECO:0000256" key="2">
    <source>
        <dbReference type="SAM" id="Phobius"/>
    </source>
</evidence>
<keyword evidence="2" id="KW-1133">Transmembrane helix</keyword>
<dbReference type="EMBL" id="FRBD01000010">
    <property type="protein sequence ID" value="SHK71961.1"/>
    <property type="molecule type" value="Genomic_DNA"/>
</dbReference>
<evidence type="ECO:0000256" key="1">
    <source>
        <dbReference type="SAM" id="MobiDB-lite"/>
    </source>
</evidence>
<sequence>MKEDWTKQMKQKLEGHQMTPPVGLWEGISNQMGLDPAPAAKPAIVRRWYWAAAAVVLALVGFFAFYNFDEEQPKLEANYDKHVNTEKPATPAESVTPTEPETPVATMTVAKPVAAAKPVLLAMATKQASIDETEPQTVIEEQPETTIEEKTEPKQETASELQATTAESQVTKKTYLPDVVEPTTTASNSEQSSKWTIGLAGSNGLLLAANSYANSMNVQALYNDVSPAKYYTNSFCDLAQAYTYTDVESKHHIPLRLGISLQYQLNKRLALLSGISYTYMESEFSYPQYSYLDFSQQLSYLGIPVGLSWKVWASEQFNIYLVGSTLLEKCVKANISEGEINTRPWQLSVNAAAGAEYNFSRHFGVYLEPSLGYYFDDGSSLEHYYKEHPLAPSLQFGVRLHLK</sequence>
<organism evidence="3 4">
    <name type="scientific">Xylanibacter ruminicola</name>
    <name type="common">Prevotella ruminicola</name>
    <dbReference type="NCBI Taxonomy" id="839"/>
    <lineage>
        <taxon>Bacteria</taxon>
        <taxon>Pseudomonadati</taxon>
        <taxon>Bacteroidota</taxon>
        <taxon>Bacteroidia</taxon>
        <taxon>Bacteroidales</taxon>
        <taxon>Prevotellaceae</taxon>
        <taxon>Xylanibacter</taxon>
    </lineage>
</organism>
<dbReference type="Gene3D" id="2.40.160.60">
    <property type="entry name" value="Outer membrane protein transport protein (OMPP1/FadL/TodX)"/>
    <property type="match status" value="1"/>
</dbReference>